<organism evidence="11">
    <name type="scientific">Sarcoptes scabiei</name>
    <name type="common">Itch mite</name>
    <name type="synonym">Acarus scabiei</name>
    <dbReference type="NCBI Taxonomy" id="52283"/>
    <lineage>
        <taxon>Eukaryota</taxon>
        <taxon>Metazoa</taxon>
        <taxon>Ecdysozoa</taxon>
        <taxon>Arthropoda</taxon>
        <taxon>Chelicerata</taxon>
        <taxon>Arachnida</taxon>
        <taxon>Acari</taxon>
        <taxon>Acariformes</taxon>
        <taxon>Sarcoptiformes</taxon>
        <taxon>Astigmata</taxon>
        <taxon>Psoroptidia</taxon>
        <taxon>Sarcoptoidea</taxon>
        <taxon>Sarcoptidae</taxon>
        <taxon>Sarcoptinae</taxon>
        <taxon>Sarcoptes</taxon>
    </lineage>
</organism>
<feature type="non-terminal residue" evidence="11">
    <location>
        <position position="1"/>
    </location>
</feature>
<dbReference type="OrthoDB" id="6496714at2759"/>
<keyword evidence="6" id="KW-0067">ATP-binding</keyword>
<keyword evidence="13" id="KW-1185">Reference proteome</keyword>
<dbReference type="Proteomes" id="UP000070412">
    <property type="component" value="Unassembled WGS sequence"/>
</dbReference>
<evidence type="ECO:0000256" key="1">
    <source>
        <dbReference type="ARBA" id="ARBA00012513"/>
    </source>
</evidence>
<dbReference type="AlphaFoldDB" id="A0A834VI09"/>
<protein>
    <recommendedName>
        <fullName evidence="1">non-specific serine/threonine protein kinase</fullName>
        <ecNumber evidence="1">2.7.11.1</ecNumber>
    </recommendedName>
</protein>
<evidence type="ECO:0000313" key="11">
    <source>
        <dbReference type="EMBL" id="KAF7496214.1"/>
    </source>
</evidence>
<evidence type="ECO:0000256" key="9">
    <source>
        <dbReference type="SAM" id="MobiDB-lite"/>
    </source>
</evidence>
<dbReference type="PROSITE" id="PS50011">
    <property type="entry name" value="PROTEIN_KINASE_DOM"/>
    <property type="match status" value="1"/>
</dbReference>
<evidence type="ECO:0000256" key="6">
    <source>
        <dbReference type="ARBA" id="ARBA00022840"/>
    </source>
</evidence>
<dbReference type="EMBL" id="WVUK01000018">
    <property type="protein sequence ID" value="KAF7496214.1"/>
    <property type="molecule type" value="Genomic_DNA"/>
</dbReference>
<evidence type="ECO:0000313" key="13">
    <source>
        <dbReference type="Proteomes" id="UP000070412"/>
    </source>
</evidence>
<feature type="compositionally biased region" description="Low complexity" evidence="9">
    <location>
        <begin position="81"/>
        <end position="93"/>
    </location>
</feature>
<sequence length="609" mass="71168">SIRSERLARFNLLKNCLKSHLNLDENETRFKLLKNKTNKVDCDQAIEEKTSRRDFEKDSIELKQLPMELLMTRSEIYEPITTSSSDLSIPSDLDVNESKIDKDRSAEPESRIGSIPISKSLIPPSSSSSLLLVRKNTKLTAVEIEDSITAKLNSMIDKLHRKEQDSFHSEIEITLKKLDNTPSAIDDAASDDKNNSNRDELRQDYSPIVWLESNNLERIESDWFETLKNQCLQQQYAATILMDENILTPQYLNRTESITSDVNRFSYDEFYRINLTASASKNVLRKNLDDCNNNNGRVTFFWGKHNKRTVLVKRIEVDRKNFDQETTWIAIAKQISSRKSFDRFESDLSNKAPFEVANNESRRSDHSSLSRNPQHYPFGLIYDIFLQPSSSSTLSSSSFLSRSYLLMRRWSSQLLNGICFLQNNAIAHRLLRLEHLILDQNYNLKIINWRKARPFWNESGVNFIAKHEQRSRRNNHLPPECFNDCYDPRFIDVWSFGSILCSIAMNRYPFKRMNKEINRDVELAWRKFKIRHRIISIENDPMRSFGYDLRSGKSTLESKRIECFRGPKYLKQIISIVDKIFRQDPKQRCTVSSIQSEEFFFSTSNSQCN</sequence>
<evidence type="ECO:0000256" key="7">
    <source>
        <dbReference type="ARBA" id="ARBA00047899"/>
    </source>
</evidence>
<feature type="region of interest" description="Disordered" evidence="9">
    <location>
        <begin position="81"/>
        <end position="118"/>
    </location>
</feature>
<feature type="domain" description="Protein kinase" evidence="10">
    <location>
        <begin position="270"/>
        <end position="600"/>
    </location>
</feature>
<reference evidence="13" key="1">
    <citation type="journal article" date="2020" name="PLoS Negl. Trop. Dis.">
        <title>High-quality nuclear genome for Sarcoptes scabiei-A critical resource for a neglected parasite.</title>
        <authorList>
            <person name="Korhonen P.K."/>
            <person name="Gasser R.B."/>
            <person name="Ma G."/>
            <person name="Wang T."/>
            <person name="Stroehlein A.J."/>
            <person name="Young N.D."/>
            <person name="Ang C.S."/>
            <person name="Fernando D.D."/>
            <person name="Lu H.C."/>
            <person name="Taylor S."/>
            <person name="Reynolds S.L."/>
            <person name="Mofiz E."/>
            <person name="Najaraj S.H."/>
            <person name="Gowda H."/>
            <person name="Madugundu A."/>
            <person name="Renuse S."/>
            <person name="Holt D."/>
            <person name="Pandey A."/>
            <person name="Papenfuss A.T."/>
            <person name="Fischer K."/>
        </authorList>
    </citation>
    <scope>NUCLEOTIDE SEQUENCE [LARGE SCALE GENOMIC DNA]</scope>
</reference>
<keyword evidence="4" id="KW-0547">Nucleotide-binding</keyword>
<dbReference type="GO" id="GO:0004674">
    <property type="term" value="F:protein serine/threonine kinase activity"/>
    <property type="evidence" value="ECO:0007669"/>
    <property type="project" value="UniProtKB-KW"/>
</dbReference>
<evidence type="ECO:0000256" key="3">
    <source>
        <dbReference type="ARBA" id="ARBA00022679"/>
    </source>
</evidence>
<accession>A0A834VI09</accession>
<name>A0A834VI09_SARSC</name>
<evidence type="ECO:0000259" key="10">
    <source>
        <dbReference type="PROSITE" id="PS50011"/>
    </source>
</evidence>
<reference evidence="12" key="3">
    <citation type="submission" date="2022-06" db="UniProtKB">
        <authorList>
            <consortium name="EnsemblMetazoa"/>
        </authorList>
    </citation>
    <scope>IDENTIFICATION</scope>
</reference>
<dbReference type="Pfam" id="PF00069">
    <property type="entry name" value="Pkinase"/>
    <property type="match status" value="1"/>
</dbReference>
<evidence type="ECO:0000256" key="2">
    <source>
        <dbReference type="ARBA" id="ARBA00022527"/>
    </source>
</evidence>
<keyword evidence="5 11" id="KW-0418">Kinase</keyword>
<dbReference type="InterPro" id="IPR000719">
    <property type="entry name" value="Prot_kinase_dom"/>
</dbReference>
<dbReference type="SUPFAM" id="SSF56112">
    <property type="entry name" value="Protein kinase-like (PK-like)"/>
    <property type="match status" value="1"/>
</dbReference>
<dbReference type="InterPro" id="IPR011009">
    <property type="entry name" value="Kinase-like_dom_sf"/>
</dbReference>
<dbReference type="GO" id="GO:0005524">
    <property type="term" value="F:ATP binding"/>
    <property type="evidence" value="ECO:0007669"/>
    <property type="project" value="UniProtKB-KW"/>
</dbReference>
<evidence type="ECO:0000313" key="12">
    <source>
        <dbReference type="EnsemblMetazoa" id="KAF7496214.1"/>
    </source>
</evidence>
<gene>
    <name evidence="11" type="ORF">SSS_7478</name>
</gene>
<dbReference type="PANTHER" id="PTHR24343">
    <property type="entry name" value="SERINE/THREONINE KINASE"/>
    <property type="match status" value="1"/>
</dbReference>
<dbReference type="SMART" id="SM00220">
    <property type="entry name" value="S_TKc"/>
    <property type="match status" value="1"/>
</dbReference>
<evidence type="ECO:0000256" key="5">
    <source>
        <dbReference type="ARBA" id="ARBA00022777"/>
    </source>
</evidence>
<comment type="catalytic activity">
    <reaction evidence="8">
        <text>L-seryl-[protein] + ATP = O-phospho-L-seryl-[protein] + ADP + H(+)</text>
        <dbReference type="Rhea" id="RHEA:17989"/>
        <dbReference type="Rhea" id="RHEA-COMP:9863"/>
        <dbReference type="Rhea" id="RHEA-COMP:11604"/>
        <dbReference type="ChEBI" id="CHEBI:15378"/>
        <dbReference type="ChEBI" id="CHEBI:29999"/>
        <dbReference type="ChEBI" id="CHEBI:30616"/>
        <dbReference type="ChEBI" id="CHEBI:83421"/>
        <dbReference type="ChEBI" id="CHEBI:456216"/>
        <dbReference type="EC" id="2.7.11.1"/>
    </reaction>
</comment>
<dbReference type="EC" id="2.7.11.1" evidence="1"/>
<feature type="compositionally biased region" description="Basic and acidic residues" evidence="9">
    <location>
        <begin position="96"/>
        <end position="110"/>
    </location>
</feature>
<comment type="catalytic activity">
    <reaction evidence="7">
        <text>L-threonyl-[protein] + ATP = O-phospho-L-threonyl-[protein] + ADP + H(+)</text>
        <dbReference type="Rhea" id="RHEA:46608"/>
        <dbReference type="Rhea" id="RHEA-COMP:11060"/>
        <dbReference type="Rhea" id="RHEA-COMP:11605"/>
        <dbReference type="ChEBI" id="CHEBI:15378"/>
        <dbReference type="ChEBI" id="CHEBI:30013"/>
        <dbReference type="ChEBI" id="CHEBI:30616"/>
        <dbReference type="ChEBI" id="CHEBI:61977"/>
        <dbReference type="ChEBI" id="CHEBI:456216"/>
        <dbReference type="EC" id="2.7.11.1"/>
    </reaction>
</comment>
<proteinExistence type="predicted"/>
<evidence type="ECO:0000256" key="4">
    <source>
        <dbReference type="ARBA" id="ARBA00022741"/>
    </source>
</evidence>
<keyword evidence="3" id="KW-0808">Transferase</keyword>
<dbReference type="Gene3D" id="1.10.510.10">
    <property type="entry name" value="Transferase(Phosphotransferase) domain 1"/>
    <property type="match status" value="1"/>
</dbReference>
<dbReference type="EnsemblMetazoa" id="SSS_7478s_mrna">
    <property type="protein sequence ID" value="KAF7496214.1"/>
    <property type="gene ID" value="SSS_7478"/>
</dbReference>
<evidence type="ECO:0000256" key="8">
    <source>
        <dbReference type="ARBA" id="ARBA00048679"/>
    </source>
</evidence>
<keyword evidence="2" id="KW-0723">Serine/threonine-protein kinase</keyword>
<reference evidence="11" key="2">
    <citation type="submission" date="2020-01" db="EMBL/GenBank/DDBJ databases">
        <authorList>
            <person name="Korhonen P.K.K."/>
            <person name="Guangxu M.G."/>
            <person name="Wang T.W."/>
            <person name="Stroehlein A.J.S."/>
            <person name="Young N.D."/>
            <person name="Ang C.-S.A."/>
            <person name="Fernando D.W.F."/>
            <person name="Lu H.L."/>
            <person name="Taylor S.T."/>
            <person name="Ehtesham M.E.M."/>
            <person name="Najaraj S.H.N."/>
            <person name="Harsha G.H.G."/>
            <person name="Madugundu A.M."/>
            <person name="Renuse S.R."/>
            <person name="Holt D.H."/>
            <person name="Pandey A.P."/>
            <person name="Papenfuss A.P."/>
            <person name="Gasser R.B.G."/>
            <person name="Fischer K.F."/>
        </authorList>
    </citation>
    <scope>NUCLEOTIDE SEQUENCE</scope>
    <source>
        <strain evidence="11">SSS_KF_BRIS2020</strain>
    </source>
</reference>